<sequence length="78" mass="8481">MPINLSNSYLDLGQSFSQQSLPSPVAQPILLLWNGPLAQTLSINYSSQKDSEQLAQYFSGNQLIVGSKPIAQAYSGHQ</sequence>
<reference evidence="2 3" key="1">
    <citation type="submission" date="2014-08" db="EMBL/GenBank/DDBJ databases">
        <title>Genomic and Phenotypic Diversity of Colwellia psychrerythraea strains from Disparate Marine Basins.</title>
        <authorList>
            <person name="Techtmann S.M."/>
            <person name="Stelling S.C."/>
            <person name="Utturkar S.M."/>
            <person name="Alshibli N."/>
            <person name="Harris A."/>
            <person name="Brown S.D."/>
            <person name="Hazen T.C."/>
        </authorList>
    </citation>
    <scope>NUCLEOTIDE SEQUENCE [LARGE SCALE GENOMIC DNA]</scope>
    <source>
        <strain evidence="2 3">GAB14E</strain>
    </source>
</reference>
<organism evidence="2 3">
    <name type="scientific">Colwellia psychrerythraea</name>
    <name type="common">Vibrio psychroerythus</name>
    <dbReference type="NCBI Taxonomy" id="28229"/>
    <lineage>
        <taxon>Bacteria</taxon>
        <taxon>Pseudomonadati</taxon>
        <taxon>Pseudomonadota</taxon>
        <taxon>Gammaproteobacteria</taxon>
        <taxon>Alteromonadales</taxon>
        <taxon>Colwelliaceae</taxon>
        <taxon>Colwellia</taxon>
    </lineage>
</organism>
<name>A0A099KJU4_COLPS</name>
<dbReference type="AlphaFoldDB" id="A0A099KJU4"/>
<evidence type="ECO:0000313" key="3">
    <source>
        <dbReference type="Proteomes" id="UP000029868"/>
    </source>
</evidence>
<dbReference type="Proteomes" id="UP000029868">
    <property type="component" value="Unassembled WGS sequence"/>
</dbReference>
<dbReference type="EMBL" id="JQEC01000045">
    <property type="protein sequence ID" value="KGJ90636.1"/>
    <property type="molecule type" value="Genomic_DNA"/>
</dbReference>
<comment type="caution">
    <text evidence="2">The sequence shown here is derived from an EMBL/GenBank/DDBJ whole genome shotgun (WGS) entry which is preliminary data.</text>
</comment>
<evidence type="ECO:0000313" key="2">
    <source>
        <dbReference type="EMBL" id="KGJ90636.1"/>
    </source>
</evidence>
<feature type="non-terminal residue" evidence="2">
    <location>
        <position position="78"/>
    </location>
</feature>
<dbReference type="EMBL" id="JQEC01000077">
    <property type="protein sequence ID" value="KGJ86383.1"/>
    <property type="molecule type" value="Genomic_DNA"/>
</dbReference>
<accession>A0A099KJU4</accession>
<gene>
    <name evidence="1" type="ORF">GAB14E_0847</name>
    <name evidence="2" type="ORF">GAB14E_3442</name>
</gene>
<protein>
    <submittedName>
        <fullName evidence="2">Uncharacterized protein</fullName>
    </submittedName>
</protein>
<proteinExistence type="predicted"/>
<evidence type="ECO:0000313" key="1">
    <source>
        <dbReference type="EMBL" id="KGJ86383.1"/>
    </source>
</evidence>